<name>A0ABT9D919_9CELL</name>
<dbReference type="Gene3D" id="3.30.420.40">
    <property type="match status" value="2"/>
</dbReference>
<feature type="domain" description="Gcp-like" evidence="1">
    <location>
        <begin position="31"/>
        <end position="133"/>
    </location>
</feature>
<dbReference type="EC" id="2.3.1.234" evidence="2"/>
<gene>
    <name evidence="2" type="primary">tsaB</name>
    <name evidence="2" type="ORF">Q6348_00490</name>
</gene>
<dbReference type="NCBIfam" id="TIGR03725">
    <property type="entry name" value="T6A_YeaZ"/>
    <property type="match status" value="1"/>
</dbReference>
<dbReference type="EMBL" id="JAUQYP010000001">
    <property type="protein sequence ID" value="MDO8105673.1"/>
    <property type="molecule type" value="Genomic_DNA"/>
</dbReference>
<keyword evidence="3" id="KW-1185">Reference proteome</keyword>
<dbReference type="PANTHER" id="PTHR11735:SF11">
    <property type="entry name" value="TRNA THREONYLCARBAMOYLADENOSINE BIOSYNTHESIS PROTEIN TSAB"/>
    <property type="match status" value="1"/>
</dbReference>
<comment type="caution">
    <text evidence="2">The sequence shown here is derived from an EMBL/GenBank/DDBJ whole genome shotgun (WGS) entry which is preliminary data.</text>
</comment>
<proteinExistence type="predicted"/>
<dbReference type="Proteomes" id="UP001232536">
    <property type="component" value="Unassembled WGS sequence"/>
</dbReference>
<evidence type="ECO:0000313" key="2">
    <source>
        <dbReference type="EMBL" id="MDO8105673.1"/>
    </source>
</evidence>
<evidence type="ECO:0000259" key="1">
    <source>
        <dbReference type="Pfam" id="PF00814"/>
    </source>
</evidence>
<sequence>MLVLALDTSADIAVALVRDGAAVAARSAHEQRRHAELLSPLIAEALAEAGARPRDLDAIAVGTGPAPFTGLRAGLVTARSLALAVGVPVHGVGSLEVLAAQSLADASVDAEALVVSDARRKEVYVGRFRAAPGNEVEAVEPLAVLHPADVSRGGATLLVGPAAVAVADVVGLPASPPHSVDPAVLARLAVDRAARGVAVPTEPLYLRRPDAAPPGAGKRVTG</sequence>
<dbReference type="InterPro" id="IPR043129">
    <property type="entry name" value="ATPase_NBD"/>
</dbReference>
<keyword evidence="2" id="KW-0012">Acyltransferase</keyword>
<keyword evidence="2" id="KW-0808">Transferase</keyword>
<dbReference type="RefSeq" id="WP_304599382.1">
    <property type="nucleotide sequence ID" value="NZ_JAUQYP010000001.1"/>
</dbReference>
<protein>
    <submittedName>
        <fullName evidence="2">tRNA (Adenosine(37)-N6)-threonylcarbamoyltransferase complex dimerization subunit type 1 TsaB</fullName>
        <ecNumber evidence="2">2.3.1.234</ecNumber>
    </submittedName>
</protein>
<accession>A0ABT9D919</accession>
<dbReference type="SUPFAM" id="SSF53067">
    <property type="entry name" value="Actin-like ATPase domain"/>
    <property type="match status" value="2"/>
</dbReference>
<dbReference type="GO" id="GO:0061711">
    <property type="term" value="F:tRNA N(6)-L-threonylcarbamoyladenine synthase activity"/>
    <property type="evidence" value="ECO:0007669"/>
    <property type="project" value="UniProtKB-EC"/>
</dbReference>
<dbReference type="InterPro" id="IPR000905">
    <property type="entry name" value="Gcp-like_dom"/>
</dbReference>
<dbReference type="PANTHER" id="PTHR11735">
    <property type="entry name" value="TRNA N6-ADENOSINE THREONYLCARBAMOYLTRANSFERASE"/>
    <property type="match status" value="1"/>
</dbReference>
<dbReference type="InterPro" id="IPR022496">
    <property type="entry name" value="T6A_TsaB"/>
</dbReference>
<organism evidence="2 3">
    <name type="scientific">Actinotalea lenta</name>
    <dbReference type="NCBI Taxonomy" id="3064654"/>
    <lineage>
        <taxon>Bacteria</taxon>
        <taxon>Bacillati</taxon>
        <taxon>Actinomycetota</taxon>
        <taxon>Actinomycetes</taxon>
        <taxon>Micrococcales</taxon>
        <taxon>Cellulomonadaceae</taxon>
        <taxon>Actinotalea</taxon>
    </lineage>
</organism>
<reference evidence="2 3" key="1">
    <citation type="submission" date="2023-07" db="EMBL/GenBank/DDBJ databases">
        <title>Description of novel actinomycetes strains, isolated from tidal flat sediment.</title>
        <authorList>
            <person name="Lu C."/>
        </authorList>
    </citation>
    <scope>NUCLEOTIDE SEQUENCE [LARGE SCALE GENOMIC DNA]</scope>
    <source>
        <strain evidence="2 3">SYSU T00b441</strain>
    </source>
</reference>
<evidence type="ECO:0000313" key="3">
    <source>
        <dbReference type="Proteomes" id="UP001232536"/>
    </source>
</evidence>
<dbReference type="Pfam" id="PF00814">
    <property type="entry name" value="TsaD"/>
    <property type="match status" value="1"/>
</dbReference>